<dbReference type="Proteomes" id="UP000520962">
    <property type="component" value="Unassembled WGS sequence"/>
</dbReference>
<dbReference type="PANTHER" id="PTHR47091:SF2">
    <property type="entry name" value="ALPHA-PROTEIN KINASE 2"/>
    <property type="match status" value="1"/>
</dbReference>
<dbReference type="GO" id="GO:0004674">
    <property type="term" value="F:protein serine/threonine kinase activity"/>
    <property type="evidence" value="ECO:0007669"/>
    <property type="project" value="UniProtKB-KW"/>
</dbReference>
<dbReference type="GO" id="GO:0005524">
    <property type="term" value="F:ATP binding"/>
    <property type="evidence" value="ECO:0007669"/>
    <property type="project" value="InterPro"/>
</dbReference>
<organism evidence="19 20">
    <name type="scientific">Piprites chloris</name>
    <name type="common">Wing-barred manakin</name>
    <dbReference type="NCBI Taxonomy" id="114369"/>
    <lineage>
        <taxon>Eukaryota</taxon>
        <taxon>Metazoa</taxon>
        <taxon>Chordata</taxon>
        <taxon>Craniata</taxon>
        <taxon>Vertebrata</taxon>
        <taxon>Euteleostomi</taxon>
        <taxon>Archelosauria</taxon>
        <taxon>Archosauria</taxon>
        <taxon>Dinosauria</taxon>
        <taxon>Saurischia</taxon>
        <taxon>Theropoda</taxon>
        <taxon>Coelurosauria</taxon>
        <taxon>Aves</taxon>
        <taxon>Neognathae</taxon>
        <taxon>Neoaves</taxon>
        <taxon>Telluraves</taxon>
        <taxon>Australaves</taxon>
        <taxon>Passeriformes</taxon>
        <taxon>Pipridae</taxon>
        <taxon>Piprites</taxon>
    </lineage>
</organism>
<feature type="compositionally biased region" description="Polar residues" evidence="17">
    <location>
        <begin position="172"/>
        <end position="181"/>
    </location>
</feature>
<dbReference type="GO" id="GO:0016323">
    <property type="term" value="C:basolateral plasma membrane"/>
    <property type="evidence" value="ECO:0007669"/>
    <property type="project" value="UniProtKB-SubCell"/>
</dbReference>
<comment type="catalytic activity">
    <reaction evidence="13">
        <text>L-seryl-[protein] + ATP = O-phospho-L-seryl-[protein] + ADP + H(+)</text>
        <dbReference type="Rhea" id="RHEA:17989"/>
        <dbReference type="Rhea" id="RHEA-COMP:9863"/>
        <dbReference type="Rhea" id="RHEA-COMP:11604"/>
        <dbReference type="ChEBI" id="CHEBI:15378"/>
        <dbReference type="ChEBI" id="CHEBI:29999"/>
        <dbReference type="ChEBI" id="CHEBI:30616"/>
        <dbReference type="ChEBI" id="CHEBI:83421"/>
        <dbReference type="ChEBI" id="CHEBI:456216"/>
        <dbReference type="EC" id="2.7.11.1"/>
    </reaction>
</comment>
<keyword evidence="8 19" id="KW-0418">Kinase</keyword>
<evidence type="ECO:0000256" key="11">
    <source>
        <dbReference type="ARBA" id="ARBA00023319"/>
    </source>
</evidence>
<dbReference type="PROSITE" id="PS51158">
    <property type="entry name" value="ALPHA_KINASE"/>
    <property type="match status" value="1"/>
</dbReference>
<sequence length="201" mass="22592">SVCPQECCVQNAAREYAKLYAAEAETLEGFGEVPEIIPIFLIHRPANNIPYATVEEELVGEFVKYSVRDGKEVNFLRRDSEAGQKCCTFQHWVYEKTSGNLLVTDLQGVGMKLTDVGIATLAKGYKGFKGNCSFSFIEQFRALHQCNEYCEMLGLKSLRPPHQKQRKAAATKSKNLPNSSAVKKMVPKKGREHRDFISSEH</sequence>
<dbReference type="InterPro" id="IPR011009">
    <property type="entry name" value="Kinase-like_dom_sf"/>
</dbReference>
<evidence type="ECO:0000256" key="15">
    <source>
        <dbReference type="ARBA" id="ARBA00073273"/>
    </source>
</evidence>
<evidence type="ECO:0000256" key="17">
    <source>
        <dbReference type="SAM" id="MobiDB-lite"/>
    </source>
</evidence>
<feature type="domain" description="Alpha-type protein kinase" evidence="18">
    <location>
        <begin position="1"/>
        <end position="158"/>
    </location>
</feature>
<comment type="catalytic activity">
    <reaction evidence="12">
        <text>L-threonyl-[protein] + ATP = O-phospho-L-threonyl-[protein] + ADP + H(+)</text>
        <dbReference type="Rhea" id="RHEA:46608"/>
        <dbReference type="Rhea" id="RHEA-COMP:11060"/>
        <dbReference type="Rhea" id="RHEA-COMP:11605"/>
        <dbReference type="ChEBI" id="CHEBI:15378"/>
        <dbReference type="ChEBI" id="CHEBI:30013"/>
        <dbReference type="ChEBI" id="CHEBI:30616"/>
        <dbReference type="ChEBI" id="CHEBI:61977"/>
        <dbReference type="ChEBI" id="CHEBI:456216"/>
        <dbReference type="EC" id="2.7.11.1"/>
    </reaction>
</comment>
<keyword evidence="4" id="KW-1003">Cell membrane</keyword>
<keyword evidence="6" id="KW-0808">Transferase</keyword>
<name>A0A7L0JGD0_PIPCL</name>
<evidence type="ECO:0000256" key="13">
    <source>
        <dbReference type="ARBA" id="ARBA00048679"/>
    </source>
</evidence>
<dbReference type="EC" id="2.7.11.1" evidence="3"/>
<evidence type="ECO:0000256" key="1">
    <source>
        <dbReference type="ARBA" id="ARBA00004187"/>
    </source>
</evidence>
<keyword evidence="10" id="KW-1015">Disulfide bond</keyword>
<comment type="similarity">
    <text evidence="2">Belongs to the protein kinase superfamily. Alpha-type protein kinase family. ALPK subfamily.</text>
</comment>
<dbReference type="AlphaFoldDB" id="A0A7L0JGD0"/>
<keyword evidence="7" id="KW-0677">Repeat</keyword>
<reference evidence="19 20" key="1">
    <citation type="submission" date="2019-09" db="EMBL/GenBank/DDBJ databases">
        <title>Bird 10,000 Genomes (B10K) Project - Family phase.</title>
        <authorList>
            <person name="Zhang G."/>
        </authorList>
    </citation>
    <scope>NUCLEOTIDE SEQUENCE [LARGE SCALE GENOMIC DNA]</scope>
    <source>
        <strain evidence="19">B10K-DU-007-02</strain>
        <tissue evidence="19">Mixed tissue sample</tissue>
    </source>
</reference>
<dbReference type="Gene3D" id="3.20.200.10">
    <property type="entry name" value="MHCK/EF2 kinase"/>
    <property type="match status" value="1"/>
</dbReference>
<feature type="non-terminal residue" evidence="19">
    <location>
        <position position="1"/>
    </location>
</feature>
<evidence type="ECO:0000313" key="20">
    <source>
        <dbReference type="Proteomes" id="UP000520962"/>
    </source>
</evidence>
<evidence type="ECO:0000313" key="19">
    <source>
        <dbReference type="EMBL" id="NXK43022.1"/>
    </source>
</evidence>
<evidence type="ECO:0000256" key="3">
    <source>
        <dbReference type="ARBA" id="ARBA00012513"/>
    </source>
</evidence>
<feature type="region of interest" description="Disordered" evidence="17">
    <location>
        <begin position="161"/>
        <end position="201"/>
    </location>
</feature>
<feature type="non-terminal residue" evidence="19">
    <location>
        <position position="201"/>
    </location>
</feature>
<keyword evidence="20" id="KW-1185">Reference proteome</keyword>
<dbReference type="InterPro" id="IPR004166">
    <property type="entry name" value="a-kinase_dom"/>
</dbReference>
<proteinExistence type="inferred from homology"/>
<evidence type="ECO:0000256" key="10">
    <source>
        <dbReference type="ARBA" id="ARBA00023157"/>
    </source>
</evidence>
<comment type="subcellular location">
    <subcellularLocation>
        <location evidence="1">Basolateral cell membrane</location>
    </subcellularLocation>
</comment>
<gene>
    <name evidence="19" type="primary">Alpk2</name>
    <name evidence="19" type="ORF">PIPCHL_R13396</name>
</gene>
<comment type="caution">
    <text evidence="19">The sequence shown here is derived from an EMBL/GenBank/DDBJ whole genome shotgun (WGS) entry which is preliminary data.</text>
</comment>
<keyword evidence="5" id="KW-0723">Serine/threonine-protein kinase</keyword>
<evidence type="ECO:0000256" key="5">
    <source>
        <dbReference type="ARBA" id="ARBA00022527"/>
    </source>
</evidence>
<dbReference type="Pfam" id="PF02816">
    <property type="entry name" value="Alpha_kinase"/>
    <property type="match status" value="1"/>
</dbReference>
<evidence type="ECO:0000256" key="9">
    <source>
        <dbReference type="ARBA" id="ARBA00023136"/>
    </source>
</evidence>
<dbReference type="SUPFAM" id="SSF56112">
    <property type="entry name" value="Protein kinase-like (PK-like)"/>
    <property type="match status" value="1"/>
</dbReference>
<keyword evidence="11" id="KW-0393">Immunoglobulin domain</keyword>
<evidence type="ECO:0000256" key="6">
    <source>
        <dbReference type="ARBA" id="ARBA00022679"/>
    </source>
</evidence>
<dbReference type="SMART" id="SM00811">
    <property type="entry name" value="Alpha_kinase"/>
    <property type="match status" value="1"/>
</dbReference>
<accession>A0A7L0JGD0</accession>
<dbReference type="EMBL" id="VXAH01000675">
    <property type="protein sequence ID" value="NXK43022.1"/>
    <property type="molecule type" value="Genomic_DNA"/>
</dbReference>
<comment type="function">
    <text evidence="14">Protein kinase that recognizes phosphorylation sites in which the surrounding peptides have an alpha-helical conformation. Regulates cardiac development and cardiomyocyte differentiation by negatively regulating Wnt/beta-catenin signaling.</text>
</comment>
<evidence type="ECO:0000256" key="2">
    <source>
        <dbReference type="ARBA" id="ARBA00008651"/>
    </source>
</evidence>
<keyword evidence="9" id="KW-0472">Membrane</keyword>
<dbReference type="FunFam" id="3.20.200.10:FF:000005">
    <property type="entry name" value="Alpha-protein kinase 2"/>
    <property type="match status" value="1"/>
</dbReference>
<evidence type="ECO:0000256" key="8">
    <source>
        <dbReference type="ARBA" id="ARBA00022777"/>
    </source>
</evidence>
<protein>
    <recommendedName>
        <fullName evidence="15">Alpha-protein kinase 2</fullName>
        <ecNumber evidence="3">2.7.11.1</ecNumber>
    </recommendedName>
    <alternativeName>
        <fullName evidence="16">Heart alpha-protein kinase</fullName>
    </alternativeName>
</protein>
<evidence type="ECO:0000259" key="18">
    <source>
        <dbReference type="PROSITE" id="PS51158"/>
    </source>
</evidence>
<feature type="compositionally biased region" description="Basic and acidic residues" evidence="17">
    <location>
        <begin position="192"/>
        <end position="201"/>
    </location>
</feature>
<evidence type="ECO:0000256" key="7">
    <source>
        <dbReference type="ARBA" id="ARBA00022737"/>
    </source>
</evidence>
<dbReference type="PANTHER" id="PTHR47091">
    <property type="entry name" value="ALPHA-PROTEIN KINASE 2-RELATED"/>
    <property type="match status" value="1"/>
</dbReference>
<evidence type="ECO:0000256" key="12">
    <source>
        <dbReference type="ARBA" id="ARBA00047899"/>
    </source>
</evidence>
<evidence type="ECO:0000256" key="4">
    <source>
        <dbReference type="ARBA" id="ARBA00022475"/>
    </source>
</evidence>
<evidence type="ECO:0000256" key="14">
    <source>
        <dbReference type="ARBA" id="ARBA00059647"/>
    </source>
</evidence>
<evidence type="ECO:0000256" key="16">
    <source>
        <dbReference type="ARBA" id="ARBA00080408"/>
    </source>
</evidence>